<accession>A0A6G2BJK1</accession>
<dbReference type="SUPFAM" id="SSF160631">
    <property type="entry name" value="SMI1/KNR4-like"/>
    <property type="match status" value="1"/>
</dbReference>
<reference evidence="2 3" key="1">
    <citation type="submission" date="2019-11" db="EMBL/GenBank/DDBJ databases">
        <authorList>
            <person name="Yuan L."/>
        </authorList>
    </citation>
    <scope>NUCLEOTIDE SEQUENCE [LARGE SCALE GENOMIC DNA]</scope>
    <source>
        <strain evidence="2 3">TRM43335</strain>
    </source>
</reference>
<feature type="domain" description="Knr4/Smi1-like" evidence="1">
    <location>
        <begin position="11"/>
        <end position="150"/>
    </location>
</feature>
<dbReference type="RefSeq" id="WP_155072927.1">
    <property type="nucleotide sequence ID" value="NZ_WIXO01000001.1"/>
</dbReference>
<dbReference type="InterPro" id="IPR037883">
    <property type="entry name" value="Knr4/Smi1-like_sf"/>
</dbReference>
<gene>
    <name evidence="2" type="ORF">F0L17_25770</name>
</gene>
<organism evidence="2 3">
    <name type="scientific">Streptomyces taklimakanensis</name>
    <dbReference type="NCBI Taxonomy" id="2569853"/>
    <lineage>
        <taxon>Bacteria</taxon>
        <taxon>Bacillati</taxon>
        <taxon>Actinomycetota</taxon>
        <taxon>Actinomycetes</taxon>
        <taxon>Kitasatosporales</taxon>
        <taxon>Streptomycetaceae</taxon>
        <taxon>Streptomyces</taxon>
    </lineage>
</organism>
<dbReference type="AlphaFoldDB" id="A0A6G2BJK1"/>
<dbReference type="Pfam" id="PF09346">
    <property type="entry name" value="SMI1_KNR4"/>
    <property type="match status" value="1"/>
</dbReference>
<evidence type="ECO:0000313" key="2">
    <source>
        <dbReference type="EMBL" id="MTE22448.1"/>
    </source>
</evidence>
<proteinExistence type="predicted"/>
<comment type="caution">
    <text evidence="2">The sequence shown here is derived from an EMBL/GenBank/DDBJ whole genome shotgun (WGS) entry which is preliminary data.</text>
</comment>
<dbReference type="SMART" id="SM00860">
    <property type="entry name" value="SMI1_KNR4"/>
    <property type="match status" value="1"/>
</dbReference>
<dbReference type="EMBL" id="WIXO01000001">
    <property type="protein sequence ID" value="MTE22448.1"/>
    <property type="molecule type" value="Genomic_DNA"/>
</dbReference>
<dbReference type="OrthoDB" id="5572373at2"/>
<evidence type="ECO:0000313" key="3">
    <source>
        <dbReference type="Proteomes" id="UP000473014"/>
    </source>
</evidence>
<keyword evidence="3" id="KW-1185">Reference proteome</keyword>
<evidence type="ECO:0000259" key="1">
    <source>
        <dbReference type="SMART" id="SM00860"/>
    </source>
</evidence>
<dbReference type="InterPro" id="IPR018958">
    <property type="entry name" value="Knr4/Smi1-like_dom"/>
</dbReference>
<sequence length="199" mass="22187">MGVPEVARDAGLSGPRRYRVDWQRVEASLGTRLPADYREYVYWFGPGAFDDYLHVCVPGVENGGVELGAQLAREHQGRRRRAQINRRYKPPFPLFPEPGGWLPFAFTTGGDVLYWVTSGADPDRWTVAGRPGRGSDLGYFAGGFADFLREFVHDTIELHIIAETESEVPIAFEPDTGAWLGEPAKRLEPYGAFEEAPEG</sequence>
<name>A0A6G2BJK1_9ACTN</name>
<dbReference type="Gene3D" id="3.40.1580.10">
    <property type="entry name" value="SMI1/KNR4-like"/>
    <property type="match status" value="1"/>
</dbReference>
<protein>
    <recommendedName>
        <fullName evidence="1">Knr4/Smi1-like domain-containing protein</fullName>
    </recommendedName>
</protein>
<dbReference type="Proteomes" id="UP000473014">
    <property type="component" value="Unassembled WGS sequence"/>
</dbReference>